<dbReference type="PANTHER" id="PTHR10772">
    <property type="entry name" value="10 KDA HEAT SHOCK PROTEIN"/>
    <property type="match status" value="1"/>
</dbReference>
<comment type="subcellular location">
    <subcellularLocation>
        <location evidence="3">Cytoplasm</location>
    </subcellularLocation>
</comment>
<dbReference type="GO" id="GO:0044183">
    <property type="term" value="F:protein folding chaperone"/>
    <property type="evidence" value="ECO:0007669"/>
    <property type="project" value="InterPro"/>
</dbReference>
<evidence type="ECO:0000256" key="1">
    <source>
        <dbReference type="ARBA" id="ARBA00006975"/>
    </source>
</evidence>
<comment type="function">
    <text evidence="3 4">Together with the chaperonin GroEL, plays an essential role in assisting protein folding. The GroEL-GroES system forms a nano-cage that allows encapsulation of the non-native substrate proteins and provides a physical environment optimized to promote and accelerate protein folding. GroES binds to the apical surface of the GroEL ring, thereby capping the opening of the GroEL channel.</text>
</comment>
<keyword evidence="3" id="KW-0963">Cytoplasm</keyword>
<evidence type="ECO:0000256" key="3">
    <source>
        <dbReference type="HAMAP-Rule" id="MF_00580"/>
    </source>
</evidence>
<proteinExistence type="inferred from homology"/>
<dbReference type="GO" id="GO:0046872">
    <property type="term" value="F:metal ion binding"/>
    <property type="evidence" value="ECO:0007669"/>
    <property type="project" value="TreeGrafter"/>
</dbReference>
<dbReference type="PANTHER" id="PTHR10772:SF58">
    <property type="entry name" value="CO-CHAPERONIN GROES"/>
    <property type="match status" value="1"/>
</dbReference>
<evidence type="ECO:0000256" key="4">
    <source>
        <dbReference type="RuleBase" id="RU000535"/>
    </source>
</evidence>
<dbReference type="NCBIfam" id="NF001533">
    <property type="entry name" value="PRK00364.2-4"/>
    <property type="match status" value="1"/>
</dbReference>
<dbReference type="SMART" id="SM00883">
    <property type="entry name" value="Cpn10"/>
    <property type="match status" value="1"/>
</dbReference>
<dbReference type="HAMAP" id="MF_00580">
    <property type="entry name" value="CH10"/>
    <property type="match status" value="1"/>
</dbReference>
<sequence>MNIRPIGDHIVIKLVEENETTASGIIIPDTAKEKPERGSVVAVGPGKVENGQRVAMEVKPGDTIMFKKYAPDEFKVNGERVFVIESRDVIAVIE</sequence>
<dbReference type="GO" id="GO:0005524">
    <property type="term" value="F:ATP binding"/>
    <property type="evidence" value="ECO:0007669"/>
    <property type="project" value="InterPro"/>
</dbReference>
<accession>A0A1F7TWN2</accession>
<dbReference type="InterPro" id="IPR020818">
    <property type="entry name" value="Chaperonin_GroES"/>
</dbReference>
<dbReference type="GO" id="GO:0051082">
    <property type="term" value="F:unfolded protein binding"/>
    <property type="evidence" value="ECO:0007669"/>
    <property type="project" value="TreeGrafter"/>
</dbReference>
<organism evidence="5 6">
    <name type="scientific">Candidatus Uhrbacteria bacterium RIFCSPHIGHO2_02_FULL_53_13</name>
    <dbReference type="NCBI Taxonomy" id="1802389"/>
    <lineage>
        <taxon>Bacteria</taxon>
        <taxon>Candidatus Uhriibacteriota</taxon>
    </lineage>
</organism>
<gene>
    <name evidence="3" type="primary">groES</name>
    <name evidence="3" type="synonym">groS</name>
    <name evidence="5" type="ORF">A3C17_00120</name>
</gene>
<protein>
    <recommendedName>
        <fullName evidence="3">Co-chaperonin GroES</fullName>
    </recommendedName>
    <alternativeName>
        <fullName evidence="3">10 kDa chaperonin</fullName>
    </alternativeName>
    <alternativeName>
        <fullName evidence="3">Chaperonin-10</fullName>
        <shortName evidence="3">Cpn10</shortName>
    </alternativeName>
</protein>
<comment type="similarity">
    <text evidence="1 3 4">Belongs to the GroES chaperonin family.</text>
</comment>
<comment type="caution">
    <text evidence="5">The sequence shown here is derived from an EMBL/GenBank/DDBJ whole genome shotgun (WGS) entry which is preliminary data.</text>
</comment>
<reference evidence="5 6" key="1">
    <citation type="journal article" date="2016" name="Nat. Commun.">
        <title>Thousands of microbial genomes shed light on interconnected biogeochemical processes in an aquifer system.</title>
        <authorList>
            <person name="Anantharaman K."/>
            <person name="Brown C.T."/>
            <person name="Hug L.A."/>
            <person name="Sharon I."/>
            <person name="Castelle C.J."/>
            <person name="Probst A.J."/>
            <person name="Thomas B.C."/>
            <person name="Singh A."/>
            <person name="Wilkins M.J."/>
            <person name="Karaoz U."/>
            <person name="Brodie E.L."/>
            <person name="Williams K.H."/>
            <person name="Hubbard S.S."/>
            <person name="Banfield J.F."/>
        </authorList>
    </citation>
    <scope>NUCLEOTIDE SEQUENCE [LARGE SCALE GENOMIC DNA]</scope>
</reference>
<dbReference type="EMBL" id="MGDX01000038">
    <property type="protein sequence ID" value="OGL70008.1"/>
    <property type="molecule type" value="Genomic_DNA"/>
</dbReference>
<evidence type="ECO:0000313" key="6">
    <source>
        <dbReference type="Proteomes" id="UP000177097"/>
    </source>
</evidence>
<name>A0A1F7TWN2_9BACT</name>
<dbReference type="GO" id="GO:0005737">
    <property type="term" value="C:cytoplasm"/>
    <property type="evidence" value="ECO:0007669"/>
    <property type="project" value="UniProtKB-SubCell"/>
</dbReference>
<dbReference type="CDD" id="cd00320">
    <property type="entry name" value="cpn10"/>
    <property type="match status" value="1"/>
</dbReference>
<dbReference type="GO" id="GO:0051087">
    <property type="term" value="F:protein-folding chaperone binding"/>
    <property type="evidence" value="ECO:0007669"/>
    <property type="project" value="TreeGrafter"/>
</dbReference>
<dbReference type="NCBIfam" id="NF001531">
    <property type="entry name" value="PRK00364.2-2"/>
    <property type="match status" value="1"/>
</dbReference>
<dbReference type="AlphaFoldDB" id="A0A1F7TWN2"/>
<dbReference type="PRINTS" id="PR00297">
    <property type="entry name" value="CHAPERONIN10"/>
</dbReference>
<dbReference type="FunFam" id="2.30.33.40:FF:000001">
    <property type="entry name" value="10 kDa chaperonin"/>
    <property type="match status" value="1"/>
</dbReference>
<dbReference type="Gene3D" id="2.30.33.40">
    <property type="entry name" value="GroES chaperonin"/>
    <property type="match status" value="1"/>
</dbReference>
<dbReference type="InterPro" id="IPR011032">
    <property type="entry name" value="GroES-like_sf"/>
</dbReference>
<evidence type="ECO:0000256" key="2">
    <source>
        <dbReference type="ARBA" id="ARBA00023186"/>
    </source>
</evidence>
<comment type="subunit">
    <text evidence="3">Heptamer of 7 subunits arranged in a ring. Interacts with the chaperonin GroEL.</text>
</comment>
<dbReference type="Pfam" id="PF00166">
    <property type="entry name" value="Cpn10"/>
    <property type="match status" value="1"/>
</dbReference>
<dbReference type="SUPFAM" id="SSF50129">
    <property type="entry name" value="GroES-like"/>
    <property type="match status" value="1"/>
</dbReference>
<dbReference type="InterPro" id="IPR037124">
    <property type="entry name" value="Chaperonin_GroES_sf"/>
</dbReference>
<evidence type="ECO:0000313" key="5">
    <source>
        <dbReference type="EMBL" id="OGL70008.1"/>
    </source>
</evidence>
<keyword evidence="2 3" id="KW-0143">Chaperone</keyword>
<dbReference type="STRING" id="1802389.A3C17_00120"/>
<dbReference type="Proteomes" id="UP000177097">
    <property type="component" value="Unassembled WGS sequence"/>
</dbReference>